<reference evidence="2 3" key="1">
    <citation type="submission" date="2018-04" db="EMBL/GenBank/DDBJ databases">
        <title>Sphingobacterium sp. M46 Genome.</title>
        <authorList>
            <person name="Cheng J."/>
            <person name="Li Y."/>
        </authorList>
    </citation>
    <scope>NUCLEOTIDE SEQUENCE [LARGE SCALE GENOMIC DNA]</scope>
    <source>
        <strain evidence="2 3">M46</strain>
    </source>
</reference>
<name>A0A363NWG1_9SPHI</name>
<accession>A0A363NWG1</accession>
<dbReference type="AlphaFoldDB" id="A0A363NWG1"/>
<proteinExistence type="predicted"/>
<evidence type="ECO:0008006" key="4">
    <source>
        <dbReference type="Google" id="ProtNLM"/>
    </source>
</evidence>
<evidence type="ECO:0000313" key="3">
    <source>
        <dbReference type="Proteomes" id="UP000250831"/>
    </source>
</evidence>
<dbReference type="Proteomes" id="UP000250831">
    <property type="component" value="Unassembled WGS sequence"/>
</dbReference>
<organism evidence="2 3">
    <name type="scientific">Sphingobacterium athyrii</name>
    <dbReference type="NCBI Taxonomy" id="2152717"/>
    <lineage>
        <taxon>Bacteria</taxon>
        <taxon>Pseudomonadati</taxon>
        <taxon>Bacteroidota</taxon>
        <taxon>Sphingobacteriia</taxon>
        <taxon>Sphingobacteriales</taxon>
        <taxon>Sphingobacteriaceae</taxon>
        <taxon>Sphingobacterium</taxon>
    </lineage>
</organism>
<dbReference type="RefSeq" id="WP_108633489.1">
    <property type="nucleotide sequence ID" value="NZ_QCXX01000002.1"/>
</dbReference>
<gene>
    <name evidence="2" type="ORF">DCO56_09465</name>
</gene>
<dbReference type="OrthoDB" id="705474at2"/>
<feature type="chain" id="PRO_5016593893" description="DUF302 domain-containing protein" evidence="1">
    <location>
        <begin position="21"/>
        <end position="200"/>
    </location>
</feature>
<evidence type="ECO:0000256" key="1">
    <source>
        <dbReference type="SAM" id="SignalP"/>
    </source>
</evidence>
<dbReference type="EMBL" id="QCXX01000002">
    <property type="protein sequence ID" value="PUV25156.1"/>
    <property type="molecule type" value="Genomic_DNA"/>
</dbReference>
<protein>
    <recommendedName>
        <fullName evidence="4">DUF302 domain-containing protein</fullName>
    </recommendedName>
</protein>
<keyword evidence="3" id="KW-1185">Reference proteome</keyword>
<comment type="caution">
    <text evidence="2">The sequence shown here is derived from an EMBL/GenBank/DDBJ whole genome shotgun (WGS) entry which is preliminary data.</text>
</comment>
<keyword evidence="1" id="KW-0732">Signal</keyword>
<evidence type="ECO:0000313" key="2">
    <source>
        <dbReference type="EMBL" id="PUV25156.1"/>
    </source>
</evidence>
<sequence length="200" mass="22354">MRSFLLIVIAIIANFTHSYAQKDPELKNALAKMTTASTAHDAQATVNLTSPRLVKQMGGREAALDLISGALAQLQTQEIKIDSVINYVDLDIYTLDNIEYSFFPQLIVMSIPDSTKKMIAYATLMAIKEPKSKNWTFLDYGNLNDDQIKILLPEFVDKVDFPRSDIKPMMVPKEEIASNIELLMNIIDESLKKAGLVGTK</sequence>
<feature type="signal peptide" evidence="1">
    <location>
        <begin position="1"/>
        <end position="20"/>
    </location>
</feature>